<protein>
    <recommendedName>
        <fullName evidence="5">CENP-V/GFA domain-containing protein</fullName>
    </recommendedName>
</protein>
<keyword evidence="3" id="KW-0862">Zinc</keyword>
<dbReference type="InterPro" id="IPR011057">
    <property type="entry name" value="Mss4-like_sf"/>
</dbReference>
<comment type="caution">
    <text evidence="6">The sequence shown here is derived from an EMBL/GenBank/DDBJ whole genome shotgun (WGS) entry which is preliminary data.</text>
</comment>
<dbReference type="Gene3D" id="3.90.1590.10">
    <property type="entry name" value="glutathione-dependent formaldehyde- activating enzyme (gfa)"/>
    <property type="match status" value="1"/>
</dbReference>
<evidence type="ECO:0000259" key="5">
    <source>
        <dbReference type="PROSITE" id="PS51891"/>
    </source>
</evidence>
<proteinExistence type="inferred from homology"/>
<organism evidence="6 7">
    <name type="scientific">Rhizobium lentis</name>
    <dbReference type="NCBI Taxonomy" id="1138194"/>
    <lineage>
        <taxon>Bacteria</taxon>
        <taxon>Pseudomonadati</taxon>
        <taxon>Pseudomonadota</taxon>
        <taxon>Alphaproteobacteria</taxon>
        <taxon>Hyphomicrobiales</taxon>
        <taxon>Rhizobiaceae</taxon>
        <taxon>Rhizobium/Agrobacterium group</taxon>
        <taxon>Rhizobium</taxon>
    </lineage>
</organism>
<dbReference type="Proteomes" id="UP000528824">
    <property type="component" value="Unassembled WGS sequence"/>
</dbReference>
<evidence type="ECO:0000256" key="3">
    <source>
        <dbReference type="ARBA" id="ARBA00022833"/>
    </source>
</evidence>
<keyword evidence="4" id="KW-0456">Lyase</keyword>
<dbReference type="InterPro" id="IPR006913">
    <property type="entry name" value="CENP-V/GFA"/>
</dbReference>
<dbReference type="GO" id="GO:0016846">
    <property type="term" value="F:carbon-sulfur lyase activity"/>
    <property type="evidence" value="ECO:0007669"/>
    <property type="project" value="InterPro"/>
</dbReference>
<dbReference type="AlphaFoldDB" id="A0A7W9CYF2"/>
<dbReference type="EMBL" id="JACHBC010000017">
    <property type="protein sequence ID" value="MBB5564181.1"/>
    <property type="molecule type" value="Genomic_DNA"/>
</dbReference>
<keyword evidence="7" id="KW-1185">Reference proteome</keyword>
<evidence type="ECO:0000256" key="2">
    <source>
        <dbReference type="ARBA" id="ARBA00022723"/>
    </source>
</evidence>
<accession>A0A7W9CYF2</accession>
<evidence type="ECO:0000256" key="1">
    <source>
        <dbReference type="ARBA" id="ARBA00005495"/>
    </source>
</evidence>
<evidence type="ECO:0000256" key="4">
    <source>
        <dbReference type="ARBA" id="ARBA00023239"/>
    </source>
</evidence>
<dbReference type="Pfam" id="PF04828">
    <property type="entry name" value="GFA"/>
    <property type="match status" value="1"/>
</dbReference>
<dbReference type="PROSITE" id="PS51891">
    <property type="entry name" value="CENP_V_GFA"/>
    <property type="match status" value="1"/>
</dbReference>
<feature type="domain" description="CENP-V/GFA" evidence="5">
    <location>
        <begin position="92"/>
        <end position="199"/>
    </location>
</feature>
<sequence>MVITNACDYLREHSIGNLYFPFIDTEEFRTAAGCGNSLNYQKTRTGKASMALGGYIRRGDERWTMNIPLPERDEAKSTSFRRRKMKRIEREVSGGCQCGAVRYHASVMLDNSHLCHCRMCQKASGSIFAALVAAPDDALTWTRGKPSVWRSSELVERGFCANCGTPLFFHHLENGRTNLMIGSLDDPNAFPPLANTCTENMVTWFETITGLENTGATETNGADWAAAIKVSNNQHPDHDTASWAVRGRDGAGVEGAEHLSAGA</sequence>
<dbReference type="PANTHER" id="PTHR33337:SF40">
    <property type="entry name" value="CENP-V_GFA DOMAIN-CONTAINING PROTEIN-RELATED"/>
    <property type="match status" value="1"/>
</dbReference>
<gene>
    <name evidence="6" type="ORF">GGI59_005888</name>
</gene>
<name>A0A7W9CYF2_9HYPH</name>
<evidence type="ECO:0000313" key="6">
    <source>
        <dbReference type="EMBL" id="MBB5564181.1"/>
    </source>
</evidence>
<evidence type="ECO:0000313" key="7">
    <source>
        <dbReference type="Proteomes" id="UP000528824"/>
    </source>
</evidence>
<comment type="similarity">
    <text evidence="1">Belongs to the Gfa family.</text>
</comment>
<reference evidence="6 7" key="1">
    <citation type="submission" date="2020-08" db="EMBL/GenBank/DDBJ databases">
        <title>Genomic Encyclopedia of Type Strains, Phase IV (KMG-V): Genome sequencing to study the core and pangenomes of soil and plant-associated prokaryotes.</title>
        <authorList>
            <person name="Whitman W."/>
        </authorList>
    </citation>
    <scope>NUCLEOTIDE SEQUENCE [LARGE SCALE GENOMIC DNA]</scope>
    <source>
        <strain evidence="6 7">SEMIA 4034</strain>
    </source>
</reference>
<dbReference type="SUPFAM" id="SSF51316">
    <property type="entry name" value="Mss4-like"/>
    <property type="match status" value="1"/>
</dbReference>
<dbReference type="GO" id="GO:0046872">
    <property type="term" value="F:metal ion binding"/>
    <property type="evidence" value="ECO:0007669"/>
    <property type="project" value="UniProtKB-KW"/>
</dbReference>
<dbReference type="PANTHER" id="PTHR33337">
    <property type="entry name" value="GFA DOMAIN-CONTAINING PROTEIN"/>
    <property type="match status" value="1"/>
</dbReference>
<keyword evidence="2" id="KW-0479">Metal-binding</keyword>